<protein>
    <recommendedName>
        <fullName evidence="3">DNA methyltransferase</fullName>
    </recommendedName>
</protein>
<reference evidence="1 2" key="2">
    <citation type="journal article" date="2020" name="Cell Rep.">
        <title>Acquisition and Adaptation of Ultra-small Parasitic Reduced Genome Bacteria to Mammalian Hosts.</title>
        <authorList>
            <person name="McLean J.S."/>
            <person name="Bor B."/>
            <person name="Kerns K.A."/>
            <person name="Liu Q."/>
            <person name="To T.T."/>
            <person name="Solden L."/>
            <person name="Hendrickson E.L."/>
            <person name="Wrighton K."/>
            <person name="Shi W."/>
            <person name="He X."/>
        </authorList>
    </citation>
    <scope>NUCLEOTIDE SEQUENCE [LARGE SCALE GENOMIC DNA]</scope>
    <source>
        <strain evidence="1 2">TM7_KMM_G3_1_HOT_351</strain>
    </source>
</reference>
<gene>
    <name evidence="1" type="ORF">G3KMM_00432</name>
</gene>
<proteinExistence type="predicted"/>
<dbReference type="RefSeq" id="WP_195157080.1">
    <property type="nucleotide sequence ID" value="NZ_PRLL01000016.1"/>
</dbReference>
<organism evidence="1 2">
    <name type="scientific">Candidatus Nanosyncoccus nanoralicus</name>
    <dbReference type="NCBI Taxonomy" id="2171996"/>
    <lineage>
        <taxon>Bacteria</taxon>
        <taxon>Candidatus Saccharimonadota</taxon>
        <taxon>Candidatus Nanosyncoccalia</taxon>
        <taxon>Candidatus Nanosyncoccales</taxon>
        <taxon>Candidatus Nanosyncoccaceae</taxon>
        <taxon>Candidatus Nanosyncoccus</taxon>
    </lineage>
</organism>
<dbReference type="Proteomes" id="UP001191004">
    <property type="component" value="Unassembled WGS sequence"/>
</dbReference>
<sequence>MIEDAGNPKSKLVGYYGRALKEKCLVQDDIKVDMELILDRVNKNKGVYTVLVTLALYKTLHPEQDIRQHKINLPNGFSGRSFDTKYVTPVLKDLSLPSMAESGWLTRSLEQDYSFDMNFNGMITPVELKNSFLRVVAKIQESDNEAEKVLLALLHGGIEYRENNKIEITRVGTDDIRIEAVVDMLKDHFTTKYNTHGGSKLPVLAFYTIYSIIVPEMGRYKDCHLLKLGSHTASDRTSKSAGDIEVARSDNSIFEAVEVKLDKPVTPQIIQVAYEKINKFGVERYYILSGVEQKTEDIDRNSQLTFEIQQEHGCQLIINGLYSSLKYYLRLISNPKDFLDKYTELVEKDTELQPTHKERLQKLIDKYFG</sequence>
<keyword evidence="2" id="KW-1185">Reference proteome</keyword>
<name>A0ABY0FJN6_9BACT</name>
<dbReference type="EMBL" id="PRLL01000016">
    <property type="protein sequence ID" value="RYC73354.1"/>
    <property type="molecule type" value="Genomic_DNA"/>
</dbReference>
<comment type="caution">
    <text evidence="1">The sequence shown here is derived from an EMBL/GenBank/DDBJ whole genome shotgun (WGS) entry which is preliminary data.</text>
</comment>
<reference evidence="1 2" key="1">
    <citation type="journal article" date="2018" name="bioRxiv">
        <title>Evidence of independent acquisition and adaption of ultra-small bacteria to human hosts across the highly diverse yet reduced genomes of the phylum Saccharibacteria.</title>
        <authorList>
            <person name="McLean J.S."/>
            <person name="Bor B."/>
            <person name="To T.T."/>
            <person name="Liu Q."/>
            <person name="Kearns K.A."/>
            <person name="Solden L.M."/>
            <person name="Wrighton K.C."/>
            <person name="He X."/>
            <person name="Shi W."/>
        </authorList>
    </citation>
    <scope>NUCLEOTIDE SEQUENCE [LARGE SCALE GENOMIC DNA]</scope>
    <source>
        <strain evidence="1 2">TM7_KMM_G3_1_HOT_351</strain>
    </source>
</reference>
<accession>A0ABY0FJN6</accession>
<evidence type="ECO:0008006" key="3">
    <source>
        <dbReference type="Google" id="ProtNLM"/>
    </source>
</evidence>
<evidence type="ECO:0000313" key="1">
    <source>
        <dbReference type="EMBL" id="RYC73354.1"/>
    </source>
</evidence>
<evidence type="ECO:0000313" key="2">
    <source>
        <dbReference type="Proteomes" id="UP001191004"/>
    </source>
</evidence>